<dbReference type="Gene3D" id="3.30.260.10">
    <property type="entry name" value="TCP-1-like chaperonin intermediate domain"/>
    <property type="match status" value="1"/>
</dbReference>
<keyword evidence="5 9" id="KW-0547">Nucleotide-binding</keyword>
<evidence type="ECO:0000256" key="5">
    <source>
        <dbReference type="ARBA" id="ARBA00022741"/>
    </source>
</evidence>
<evidence type="ECO:0000256" key="4">
    <source>
        <dbReference type="ARBA" id="ARBA00022490"/>
    </source>
</evidence>
<name>A0A7D9H0U3_DEKBR</name>
<dbReference type="GO" id="GO:0016887">
    <property type="term" value="F:ATP hydrolysis activity"/>
    <property type="evidence" value="ECO:0007669"/>
    <property type="project" value="InterPro"/>
</dbReference>
<gene>
    <name evidence="12" type="primary">CCT7</name>
    <name evidence="12" type="ORF">DEBR0S4_07558G</name>
</gene>
<proteinExistence type="inferred from homology"/>
<reference evidence="12 13" key="1">
    <citation type="submission" date="2019-07" db="EMBL/GenBank/DDBJ databases">
        <authorList>
            <person name="Friedrich A."/>
            <person name="Schacherer J."/>
        </authorList>
    </citation>
    <scope>NUCLEOTIDE SEQUENCE [LARGE SCALE GENOMIC DNA]</scope>
</reference>
<dbReference type="SUPFAM" id="SSF48592">
    <property type="entry name" value="GroEL equatorial domain-like"/>
    <property type="match status" value="1"/>
</dbReference>
<dbReference type="InterPro" id="IPR027413">
    <property type="entry name" value="GROEL-like_equatorial_sf"/>
</dbReference>
<dbReference type="InterPro" id="IPR002423">
    <property type="entry name" value="Cpn60/GroEL/TCP-1"/>
</dbReference>
<dbReference type="InterPro" id="IPR054827">
    <property type="entry name" value="thermosome_alpha"/>
</dbReference>
<evidence type="ECO:0000256" key="3">
    <source>
        <dbReference type="ARBA" id="ARBA00011531"/>
    </source>
</evidence>
<evidence type="ECO:0000256" key="10">
    <source>
        <dbReference type="RuleBase" id="RU365042"/>
    </source>
</evidence>
<protein>
    <recommendedName>
        <fullName evidence="10">T-complex protein 1 subunit eta</fullName>
        <shortName evidence="10">TCP-1-eta</shortName>
    </recommendedName>
    <alternativeName>
        <fullName evidence="10">CCT-eta</fullName>
    </alternativeName>
</protein>
<keyword evidence="4 10" id="KW-0963">Cytoplasm</keyword>
<evidence type="ECO:0000256" key="7">
    <source>
        <dbReference type="ARBA" id="ARBA00023186"/>
    </source>
</evidence>
<evidence type="ECO:0000313" key="12">
    <source>
        <dbReference type="EMBL" id="VUG18983.1"/>
    </source>
</evidence>
<dbReference type="GO" id="GO:0140662">
    <property type="term" value="F:ATP-dependent protein folding chaperone"/>
    <property type="evidence" value="ECO:0007669"/>
    <property type="project" value="InterPro"/>
</dbReference>
<dbReference type="NCBIfam" id="TIGR02345">
    <property type="entry name" value="chap_CCT_eta"/>
    <property type="match status" value="1"/>
</dbReference>
<evidence type="ECO:0000256" key="2">
    <source>
        <dbReference type="ARBA" id="ARBA00008020"/>
    </source>
</evidence>
<dbReference type="GO" id="GO:0051082">
    <property type="term" value="F:unfolded protein binding"/>
    <property type="evidence" value="ECO:0007669"/>
    <property type="project" value="InterPro"/>
</dbReference>
<comment type="subcellular location">
    <subcellularLocation>
        <location evidence="1 10">Cytoplasm</location>
    </subcellularLocation>
</comment>
<evidence type="ECO:0000256" key="6">
    <source>
        <dbReference type="ARBA" id="ARBA00022840"/>
    </source>
</evidence>
<comment type="subunit">
    <text evidence="3">Heterooligomeric complex of about 850 to 900 kDa that forms two stacked rings, 12 to 16 nm in diameter.</text>
</comment>
<keyword evidence="13" id="KW-1185">Reference proteome</keyword>
<dbReference type="FunFam" id="1.10.560.10:FF:000017">
    <property type="entry name" value="T-complex protein 1 subunit eta"/>
    <property type="match status" value="1"/>
</dbReference>
<keyword evidence="6 9" id="KW-0067">ATP-binding</keyword>
<dbReference type="Gene3D" id="1.10.560.10">
    <property type="entry name" value="GroEL-like equatorial domain"/>
    <property type="match status" value="1"/>
</dbReference>
<evidence type="ECO:0000256" key="8">
    <source>
        <dbReference type="ARBA" id="ARBA00025011"/>
    </source>
</evidence>
<dbReference type="PRINTS" id="PR00304">
    <property type="entry name" value="TCOMPLEXTCP1"/>
</dbReference>
<dbReference type="SUPFAM" id="SSF54849">
    <property type="entry name" value="GroEL-intermediate domain like"/>
    <property type="match status" value="1"/>
</dbReference>
<comment type="subunit">
    <text evidence="10">Heterooligomeric complex that forms two stacked rings.</text>
</comment>
<dbReference type="InterPro" id="IPR012720">
    <property type="entry name" value="Chap_CCT_eta"/>
</dbReference>
<dbReference type="GO" id="GO:0005524">
    <property type="term" value="F:ATP binding"/>
    <property type="evidence" value="ECO:0007669"/>
    <property type="project" value="UniProtKB-KW"/>
</dbReference>
<dbReference type="InterPro" id="IPR002194">
    <property type="entry name" value="Chaperonin_TCP-1_CS"/>
</dbReference>
<dbReference type="GO" id="GO:0005832">
    <property type="term" value="C:chaperonin-containing T-complex"/>
    <property type="evidence" value="ECO:0007669"/>
    <property type="project" value="UniProtKB-ARBA"/>
</dbReference>
<evidence type="ECO:0000313" key="13">
    <source>
        <dbReference type="Proteomes" id="UP000478008"/>
    </source>
</evidence>
<feature type="compositionally biased region" description="Polar residues" evidence="11">
    <location>
        <begin position="530"/>
        <end position="540"/>
    </location>
</feature>
<sequence>MSYGGQTPTVVVLKEGTDTSQGRGQILSNIDACLAVQDTLKPTLGPFGSDVLLVSNGKTTITNDGATILHLLDVIHPAAKILVDVSKSQDAEVGDGTTSVTLLSAEFMKEARQFVEEGMSSNVIIRGYRKACELACKRIKEIEIELKKGGSKEEGDAEFRTLLKKCAKTAMSSKLIQANSEFFAEMVVEAVQCLDPEELDETMIGVKKIAGGSLEESRLVKGVSFKKTFSYAGFEQQPKKIVNAKILCLNVELELKAEKDNAEVRITKVSEYQAIVDAEWKLILQKLDAIVATGATVVLSKLPIGDLATQYFADRGIFCAGRVASDDLERTVAAVGGSVQSTCSDLTPENLGKCGLFEEIQIGKERYNVFEQCPEAQTCTLLLRGGADQVIAEVERSLHDAIMIVKRAIQDNYIVAGGGAIEMELSKYLREYSRQIAGKQQLIIAAYAKALEIIPRQLCENAGLDGTGLINKLRSLHSRGQIWYGLDFAHESVANNLETFVWEPALTKINALQSATEAASLVLGVDETVKSQPNQNTVGSQPVPPPGGRGRGMPAGMPPTQMHMS</sequence>
<dbReference type="SUPFAM" id="SSF52029">
    <property type="entry name" value="GroEL apical domain-like"/>
    <property type="match status" value="1"/>
</dbReference>
<dbReference type="InterPro" id="IPR027409">
    <property type="entry name" value="GroEL-like_apical_dom_sf"/>
</dbReference>
<dbReference type="InterPro" id="IPR017998">
    <property type="entry name" value="Chaperone_TCP-1"/>
</dbReference>
<keyword evidence="7 9" id="KW-0143">Chaperone</keyword>
<dbReference type="InterPro" id="IPR027410">
    <property type="entry name" value="TCP-1-like_intermed_sf"/>
</dbReference>
<dbReference type="NCBIfam" id="NF041083">
    <property type="entry name" value="thermosome_beta"/>
    <property type="match status" value="1"/>
</dbReference>
<evidence type="ECO:0000256" key="1">
    <source>
        <dbReference type="ARBA" id="ARBA00004496"/>
    </source>
</evidence>
<dbReference type="EMBL" id="CABFWN010000004">
    <property type="protein sequence ID" value="VUG18983.1"/>
    <property type="molecule type" value="Genomic_DNA"/>
</dbReference>
<dbReference type="FunFam" id="3.30.260.10:FF:000022">
    <property type="entry name" value="T-complex protein 1 subunit eta"/>
    <property type="match status" value="1"/>
</dbReference>
<dbReference type="PROSITE" id="PS00995">
    <property type="entry name" value="TCP1_3"/>
    <property type="match status" value="1"/>
</dbReference>
<accession>A0A7D9H0U3</accession>
<dbReference type="PROSITE" id="PS00751">
    <property type="entry name" value="TCP1_2"/>
    <property type="match status" value="1"/>
</dbReference>
<evidence type="ECO:0000256" key="9">
    <source>
        <dbReference type="RuleBase" id="RU004187"/>
    </source>
</evidence>
<dbReference type="FunFam" id="3.50.7.10:FF:000006">
    <property type="entry name" value="T-complex protein 1 subunit eta"/>
    <property type="match status" value="1"/>
</dbReference>
<dbReference type="AlphaFoldDB" id="A0A7D9H0U3"/>
<dbReference type="Proteomes" id="UP000478008">
    <property type="component" value="Unassembled WGS sequence"/>
</dbReference>
<evidence type="ECO:0000256" key="11">
    <source>
        <dbReference type="SAM" id="MobiDB-lite"/>
    </source>
</evidence>
<dbReference type="OMA" id="HRKGNTW"/>
<dbReference type="NCBIfam" id="NF041082">
    <property type="entry name" value="thermosome_alpha"/>
    <property type="match status" value="1"/>
</dbReference>
<dbReference type="PANTHER" id="PTHR11353">
    <property type="entry name" value="CHAPERONIN"/>
    <property type="match status" value="1"/>
</dbReference>
<feature type="region of interest" description="Disordered" evidence="11">
    <location>
        <begin position="530"/>
        <end position="565"/>
    </location>
</feature>
<dbReference type="Pfam" id="PF00118">
    <property type="entry name" value="Cpn60_TCP1"/>
    <property type="match status" value="1"/>
</dbReference>
<organism evidence="12 13">
    <name type="scientific">Dekkera bruxellensis</name>
    <name type="common">Brettanomyces custersii</name>
    <dbReference type="NCBI Taxonomy" id="5007"/>
    <lineage>
        <taxon>Eukaryota</taxon>
        <taxon>Fungi</taxon>
        <taxon>Dikarya</taxon>
        <taxon>Ascomycota</taxon>
        <taxon>Saccharomycotina</taxon>
        <taxon>Pichiomycetes</taxon>
        <taxon>Pichiales</taxon>
        <taxon>Pichiaceae</taxon>
        <taxon>Brettanomyces</taxon>
    </lineage>
</organism>
<dbReference type="InterPro" id="IPR053374">
    <property type="entry name" value="TCP-1_chaperonin"/>
</dbReference>
<comment type="similarity">
    <text evidence="2 9">Belongs to the TCP-1 chaperonin family.</text>
</comment>
<dbReference type="Gene3D" id="3.50.7.10">
    <property type="entry name" value="GroEL"/>
    <property type="match status" value="1"/>
</dbReference>
<comment type="function">
    <text evidence="8">Molecular chaperone; assists the folding of proteins upon ATP hydrolysis. Known to play a role, in vitro, in the folding of actin and tubulin. In yeast may play a role in mitotic spindle formation.</text>
</comment>
<dbReference type="CDD" id="cd03340">
    <property type="entry name" value="TCP1_eta"/>
    <property type="match status" value="1"/>
</dbReference>